<keyword evidence="2" id="KW-0963">Cytoplasm</keyword>
<organism evidence="9 10">
    <name type="scientific">Scleropages formosus</name>
    <name type="common">Asian bonytongue</name>
    <name type="synonym">Osteoglossum formosum</name>
    <dbReference type="NCBI Taxonomy" id="113540"/>
    <lineage>
        <taxon>Eukaryota</taxon>
        <taxon>Metazoa</taxon>
        <taxon>Chordata</taxon>
        <taxon>Craniata</taxon>
        <taxon>Vertebrata</taxon>
        <taxon>Euteleostomi</taxon>
        <taxon>Actinopterygii</taxon>
        <taxon>Neopterygii</taxon>
        <taxon>Teleostei</taxon>
        <taxon>Osteoglossocephala</taxon>
        <taxon>Osteoglossomorpha</taxon>
        <taxon>Osteoglossiformes</taxon>
        <taxon>Osteoglossidae</taxon>
        <taxon>Scleropages</taxon>
    </lineage>
</organism>
<dbReference type="Pfam" id="PF02758">
    <property type="entry name" value="PYRIN"/>
    <property type="match status" value="1"/>
</dbReference>
<dbReference type="InterPro" id="IPR004020">
    <property type="entry name" value="DAPIN"/>
</dbReference>
<comment type="subcellular location">
    <subcellularLocation>
        <location evidence="1">Inflammasome</location>
    </subcellularLocation>
</comment>
<reference evidence="9 10" key="1">
    <citation type="submission" date="2015-08" db="EMBL/GenBank/DDBJ databases">
        <title>The genome of the Asian arowana (Scleropages formosus).</title>
        <authorList>
            <person name="Tan M.H."/>
            <person name="Gan H.M."/>
            <person name="Croft L.J."/>
            <person name="Austin C.M."/>
        </authorList>
    </citation>
    <scope>NUCLEOTIDE SEQUENCE [LARGE SCALE GENOMIC DNA]</scope>
    <source>
        <strain evidence="9">Aro1</strain>
    </source>
</reference>
<evidence type="ECO:0000256" key="6">
    <source>
        <dbReference type="ARBA" id="ARBA00023233"/>
    </source>
</evidence>
<evidence type="ECO:0000256" key="4">
    <source>
        <dbReference type="ARBA" id="ARBA00022859"/>
    </source>
</evidence>
<dbReference type="PANTHER" id="PTHR46985:SF2">
    <property type="entry name" value="APOPTOSIS-ASSOCIATED SPECK-LIKE PROTEIN CONTAINING A CARD"/>
    <property type="match status" value="1"/>
</dbReference>
<dbReference type="Proteomes" id="UP000034805">
    <property type="component" value="Unassembled WGS sequence"/>
</dbReference>
<dbReference type="CDD" id="cd08330">
    <property type="entry name" value="CARD_ASC_NALP1"/>
    <property type="match status" value="1"/>
</dbReference>
<dbReference type="STRING" id="113540.ENSSFOP00015030422"/>
<evidence type="ECO:0000256" key="5">
    <source>
        <dbReference type="ARBA" id="ARBA00023198"/>
    </source>
</evidence>
<evidence type="ECO:0000256" key="1">
    <source>
        <dbReference type="ARBA" id="ARBA00004110"/>
    </source>
</evidence>
<keyword evidence="6" id="KW-1271">Inflammasome</keyword>
<evidence type="ECO:0000313" key="10">
    <source>
        <dbReference type="Proteomes" id="UP000034805"/>
    </source>
</evidence>
<dbReference type="PANTHER" id="PTHR46985">
    <property type="entry name" value="NACHT, LRR AND PYD DOMAINS-CONTAINING PROTEIN 1"/>
    <property type="match status" value="1"/>
</dbReference>
<dbReference type="PROSITE" id="PS50209">
    <property type="entry name" value="CARD"/>
    <property type="match status" value="1"/>
</dbReference>
<dbReference type="FunFam" id="1.10.533.10:FF:000013">
    <property type="entry name" value="Apoptosis-associated speck-like protein containing a CARD"/>
    <property type="match status" value="1"/>
</dbReference>
<gene>
    <name evidence="9" type="ORF">Z043_124369</name>
</gene>
<feature type="domain" description="CARD" evidence="7">
    <location>
        <begin position="86"/>
        <end position="176"/>
    </location>
</feature>
<keyword evidence="3" id="KW-0399">Innate immunity</keyword>
<accession>A0A0P7XXZ8</accession>
<dbReference type="AlphaFoldDB" id="A0A0P7XXZ8"/>
<keyword evidence="5" id="KW-0395">Inflammatory response</keyword>
<evidence type="ECO:0000259" key="7">
    <source>
        <dbReference type="PROSITE" id="PS50209"/>
    </source>
</evidence>
<comment type="caution">
    <text evidence="9">The sequence shown here is derived from an EMBL/GenBank/DDBJ whole genome shotgun (WGS) entry which is preliminary data.</text>
</comment>
<dbReference type="GO" id="GO:0045087">
    <property type="term" value="P:innate immune response"/>
    <property type="evidence" value="ECO:0007669"/>
    <property type="project" value="UniProtKB-KW"/>
</dbReference>
<dbReference type="EMBL" id="JARO02015244">
    <property type="protein sequence ID" value="KPP57859.1"/>
    <property type="molecule type" value="Genomic_DNA"/>
</dbReference>
<name>A0A0P7XXZ8_SCLFO</name>
<dbReference type="PROSITE" id="PS50824">
    <property type="entry name" value="DAPIN"/>
    <property type="match status" value="1"/>
</dbReference>
<dbReference type="InterPro" id="IPR033516">
    <property type="entry name" value="CARD8/ASC/NALP1_CARD"/>
</dbReference>
<evidence type="ECO:0000256" key="2">
    <source>
        <dbReference type="ARBA" id="ARBA00022490"/>
    </source>
</evidence>
<dbReference type="GO" id="GO:0006954">
    <property type="term" value="P:inflammatory response"/>
    <property type="evidence" value="ECO:0007669"/>
    <property type="project" value="UniProtKB-KW"/>
</dbReference>
<dbReference type="CDD" id="cd08321">
    <property type="entry name" value="Pyrin_ASC-like"/>
    <property type="match status" value="1"/>
</dbReference>
<dbReference type="GO" id="GO:0061702">
    <property type="term" value="C:canonical inflammasome complex"/>
    <property type="evidence" value="ECO:0007669"/>
    <property type="project" value="UniProtKB-SubCell"/>
</dbReference>
<dbReference type="SUPFAM" id="SSF47986">
    <property type="entry name" value="DEATH domain"/>
    <property type="match status" value="2"/>
</dbReference>
<dbReference type="InterPro" id="IPR051249">
    <property type="entry name" value="NLRP_Inflammasome"/>
</dbReference>
<proteinExistence type="predicted"/>
<dbReference type="Pfam" id="PF00619">
    <property type="entry name" value="CARD"/>
    <property type="match status" value="1"/>
</dbReference>
<dbReference type="GO" id="GO:0042981">
    <property type="term" value="P:regulation of apoptotic process"/>
    <property type="evidence" value="ECO:0007669"/>
    <property type="project" value="InterPro"/>
</dbReference>
<protein>
    <submittedName>
        <fullName evidence="9">Apoptosis-associated speck-like protein containing a CARD-like</fullName>
    </submittedName>
</protein>
<dbReference type="InterPro" id="IPR001315">
    <property type="entry name" value="CARD"/>
</dbReference>
<evidence type="ECO:0000256" key="3">
    <source>
        <dbReference type="ARBA" id="ARBA00022588"/>
    </source>
</evidence>
<keyword evidence="4" id="KW-0391">Immunity</keyword>
<dbReference type="Gene3D" id="1.10.533.10">
    <property type="entry name" value="Death Domain, Fas"/>
    <property type="match status" value="2"/>
</dbReference>
<sequence length="176" mass="20555">MSKTVKDCLIEVLDDLDDDQFKKFKSKLVDRREEPRIRRGTIMTVDRLDVADKLVSTFTEEGASRVAVEILEFMGCRQEVEDLKDSLKKGRHFVDYHRNALIQRVCQVDSILDCLLEKDIVNQESYSFIRAQSTEQMKMRELFSGPLNSCGNKGKDEFYFILEKQQPHLIEDLKRS</sequence>
<evidence type="ECO:0000259" key="8">
    <source>
        <dbReference type="PROSITE" id="PS50824"/>
    </source>
</evidence>
<dbReference type="InterPro" id="IPR011029">
    <property type="entry name" value="DEATH-like_dom_sf"/>
</dbReference>
<feature type="domain" description="Pyrin" evidence="8">
    <location>
        <begin position="1"/>
        <end position="93"/>
    </location>
</feature>
<evidence type="ECO:0000313" key="9">
    <source>
        <dbReference type="EMBL" id="KPP57859.1"/>
    </source>
</evidence>
<dbReference type="SMART" id="SM01289">
    <property type="entry name" value="PYRIN"/>
    <property type="match status" value="1"/>
</dbReference>